<sequence>MSNFNNVRDFKPLPLNRHEDSTDSNPSPCHEIRIYSSPGDSDSMCSFDMPEYSISEGSTTMLSRSAIVQPNFMLLQASTGQPLRKKRRAPEPPVGMKNKFPSSDDLTTLKKDAQRLPFHHQTRSFDKDHDSFPTRKISDSWSDLFLRNMSREDKQISESLSSPNSPRHGKVSDSNLLQISPRLGIRVFMSKLRSPKIVRKTSKHSRDESENKNPRRRRKATVEPPLTPMDYHFVILCMDWDKE</sequence>
<comment type="caution">
    <text evidence="2">The sequence shown here is derived from an EMBL/GenBank/DDBJ whole genome shotgun (WGS) entry which is preliminary data.</text>
</comment>
<protein>
    <submittedName>
        <fullName evidence="2">Uncharacterized protein</fullName>
    </submittedName>
</protein>
<dbReference type="AlphaFoldDB" id="A0ABD3X975"/>
<dbReference type="Proteomes" id="UP001634394">
    <property type="component" value="Unassembled WGS sequence"/>
</dbReference>
<feature type="compositionally biased region" description="Basic and acidic residues" evidence="1">
    <location>
        <begin position="8"/>
        <end position="21"/>
    </location>
</feature>
<reference evidence="2 3" key="1">
    <citation type="submission" date="2024-11" db="EMBL/GenBank/DDBJ databases">
        <title>Chromosome-level genome assembly of the freshwater bivalve Anodonta woodiana.</title>
        <authorList>
            <person name="Chen X."/>
        </authorList>
    </citation>
    <scope>NUCLEOTIDE SEQUENCE [LARGE SCALE GENOMIC DNA]</scope>
    <source>
        <strain evidence="2">MN2024</strain>
        <tissue evidence="2">Gills</tissue>
    </source>
</reference>
<accession>A0ABD3X975</accession>
<feature type="non-terminal residue" evidence="2">
    <location>
        <position position="243"/>
    </location>
</feature>
<proteinExistence type="predicted"/>
<keyword evidence="3" id="KW-1185">Reference proteome</keyword>
<gene>
    <name evidence="2" type="ORF">ACJMK2_028487</name>
</gene>
<feature type="region of interest" description="Disordered" evidence="1">
    <location>
        <begin position="1"/>
        <end position="29"/>
    </location>
</feature>
<evidence type="ECO:0000313" key="3">
    <source>
        <dbReference type="Proteomes" id="UP001634394"/>
    </source>
</evidence>
<evidence type="ECO:0000256" key="1">
    <source>
        <dbReference type="SAM" id="MobiDB-lite"/>
    </source>
</evidence>
<organism evidence="2 3">
    <name type="scientific">Sinanodonta woodiana</name>
    <name type="common">Chinese pond mussel</name>
    <name type="synonym">Anodonta woodiana</name>
    <dbReference type="NCBI Taxonomy" id="1069815"/>
    <lineage>
        <taxon>Eukaryota</taxon>
        <taxon>Metazoa</taxon>
        <taxon>Spiralia</taxon>
        <taxon>Lophotrochozoa</taxon>
        <taxon>Mollusca</taxon>
        <taxon>Bivalvia</taxon>
        <taxon>Autobranchia</taxon>
        <taxon>Heteroconchia</taxon>
        <taxon>Palaeoheterodonta</taxon>
        <taxon>Unionida</taxon>
        <taxon>Unionoidea</taxon>
        <taxon>Unionidae</taxon>
        <taxon>Unioninae</taxon>
        <taxon>Sinanodonta</taxon>
    </lineage>
</organism>
<feature type="region of interest" description="Disordered" evidence="1">
    <location>
        <begin position="79"/>
        <end position="105"/>
    </location>
</feature>
<feature type="region of interest" description="Disordered" evidence="1">
    <location>
        <begin position="113"/>
        <end position="132"/>
    </location>
</feature>
<feature type="compositionally biased region" description="Basic and acidic residues" evidence="1">
    <location>
        <begin position="204"/>
        <end position="213"/>
    </location>
</feature>
<name>A0ABD3X975_SINWO</name>
<evidence type="ECO:0000313" key="2">
    <source>
        <dbReference type="EMBL" id="KAL3882116.1"/>
    </source>
</evidence>
<feature type="compositionally biased region" description="Basic and acidic residues" evidence="1">
    <location>
        <begin position="123"/>
        <end position="132"/>
    </location>
</feature>
<feature type="region of interest" description="Disordered" evidence="1">
    <location>
        <begin position="154"/>
        <end position="174"/>
    </location>
</feature>
<dbReference type="EMBL" id="JBJQND010000003">
    <property type="protein sequence ID" value="KAL3882116.1"/>
    <property type="molecule type" value="Genomic_DNA"/>
</dbReference>
<feature type="region of interest" description="Disordered" evidence="1">
    <location>
        <begin position="196"/>
        <end position="224"/>
    </location>
</feature>